<dbReference type="GO" id="GO:0055085">
    <property type="term" value="P:transmembrane transport"/>
    <property type="evidence" value="ECO:0007669"/>
    <property type="project" value="InterPro"/>
</dbReference>
<comment type="subcellular location">
    <subcellularLocation>
        <location evidence="1 5">Cell membrane</location>
        <topology evidence="1 5">Multi-pass membrane protein</topology>
    </subcellularLocation>
</comment>
<name>U4VEA5_9HYPH</name>
<gene>
    <name evidence="8" type="ORF">Q644_15580</name>
</gene>
<protein>
    <submittedName>
        <fullName evidence="8">Sugar ABC transporter permease</fullName>
    </submittedName>
</protein>
<dbReference type="InterPro" id="IPR000515">
    <property type="entry name" value="MetI-like"/>
</dbReference>
<evidence type="ECO:0000259" key="7">
    <source>
        <dbReference type="PROSITE" id="PS50928"/>
    </source>
</evidence>
<dbReference type="PANTHER" id="PTHR43879">
    <property type="entry name" value="ABC TRANSPORTER PERMEASE PROTEIN"/>
    <property type="match status" value="1"/>
</dbReference>
<dbReference type="CDD" id="cd06261">
    <property type="entry name" value="TM_PBP2"/>
    <property type="match status" value="1"/>
</dbReference>
<accession>U4VEA5</accession>
<keyword evidence="2 5" id="KW-0812">Transmembrane</keyword>
<feature type="transmembrane region" description="Helical" evidence="5">
    <location>
        <begin position="120"/>
        <end position="140"/>
    </location>
</feature>
<dbReference type="InterPro" id="IPR035906">
    <property type="entry name" value="MetI-like_sf"/>
</dbReference>
<evidence type="ECO:0000256" key="6">
    <source>
        <dbReference type="SAM" id="MobiDB-lite"/>
    </source>
</evidence>
<keyword evidence="5" id="KW-0813">Transport</keyword>
<evidence type="ECO:0000313" key="9">
    <source>
        <dbReference type="Proteomes" id="UP000016842"/>
    </source>
</evidence>
<feature type="transmembrane region" description="Helical" evidence="5">
    <location>
        <begin position="176"/>
        <end position="201"/>
    </location>
</feature>
<feature type="region of interest" description="Disordered" evidence="6">
    <location>
        <begin position="1"/>
        <end position="37"/>
    </location>
</feature>
<dbReference type="EMBL" id="ASXJ01000072">
    <property type="protein sequence ID" value="ERM02639.1"/>
    <property type="molecule type" value="Genomic_DNA"/>
</dbReference>
<comment type="similarity">
    <text evidence="5">Belongs to the binding-protein-dependent transport system permease family.</text>
</comment>
<dbReference type="PATRIC" id="fig|1337887.3.peg.1460"/>
<dbReference type="Pfam" id="PF00528">
    <property type="entry name" value="BPD_transp_1"/>
    <property type="match status" value="1"/>
</dbReference>
<evidence type="ECO:0000256" key="3">
    <source>
        <dbReference type="ARBA" id="ARBA00022989"/>
    </source>
</evidence>
<proteinExistence type="inferred from homology"/>
<dbReference type="GO" id="GO:0005886">
    <property type="term" value="C:plasma membrane"/>
    <property type="evidence" value="ECO:0007669"/>
    <property type="project" value="UniProtKB-SubCell"/>
</dbReference>
<dbReference type="Gene3D" id="1.10.3720.10">
    <property type="entry name" value="MetI-like"/>
    <property type="match status" value="1"/>
</dbReference>
<feature type="transmembrane region" description="Helical" evidence="5">
    <location>
        <begin position="149"/>
        <end position="170"/>
    </location>
</feature>
<feature type="domain" description="ABC transmembrane type-1" evidence="7">
    <location>
        <begin position="114"/>
        <end position="306"/>
    </location>
</feature>
<evidence type="ECO:0000256" key="1">
    <source>
        <dbReference type="ARBA" id="ARBA00004651"/>
    </source>
</evidence>
<evidence type="ECO:0000256" key="5">
    <source>
        <dbReference type="RuleBase" id="RU363032"/>
    </source>
</evidence>
<dbReference type="SUPFAM" id="SSF161098">
    <property type="entry name" value="MetI-like"/>
    <property type="match status" value="1"/>
</dbReference>
<evidence type="ECO:0000256" key="2">
    <source>
        <dbReference type="ARBA" id="ARBA00022692"/>
    </source>
</evidence>
<reference evidence="8 9" key="1">
    <citation type="journal article" date="2014" name="FEMS Microbiol. Lett.">
        <title>Genome sequencing analysis reveals virulence-related gene content of Ochrobactrum intermedium strain 229E, a urease-positive strain isolated from the human gastric niche.</title>
        <authorList>
            <person name="Kulkarni G.J."/>
            <person name="Shetty S."/>
            <person name="Dharne M.S."/>
            <person name="Shouche Y.S."/>
        </authorList>
    </citation>
    <scope>NUCLEOTIDE SEQUENCE [LARGE SCALE GENOMIC DNA]</scope>
    <source>
        <strain evidence="8 9">229E</strain>
    </source>
</reference>
<evidence type="ECO:0000313" key="8">
    <source>
        <dbReference type="EMBL" id="ERM02639.1"/>
    </source>
</evidence>
<keyword evidence="4 5" id="KW-0472">Membrane</keyword>
<feature type="transmembrane region" description="Helical" evidence="5">
    <location>
        <begin position="222"/>
        <end position="245"/>
    </location>
</feature>
<keyword evidence="3 5" id="KW-1133">Transmembrane helix</keyword>
<dbReference type="PROSITE" id="PS50928">
    <property type="entry name" value="ABC_TM1"/>
    <property type="match status" value="1"/>
</dbReference>
<dbReference type="Proteomes" id="UP000016842">
    <property type="component" value="Unassembled WGS sequence"/>
</dbReference>
<dbReference type="AlphaFoldDB" id="U4VEA5"/>
<sequence length="321" mass="35341">MTEAVLNGRVRAGTEAATDQTRPAAKQVSQPWGGRKPKRRFAPATIMLYSVLFVSAVYYLLPLYVMVVTSLKGMPEIRLGNIFAPPVEITFEPWVKAWSQACTGLYCEGISAGFWNSIKITVPSVIVSIAIASVNGYALANWKFKGSEIFFAVLLFGAFIPYQVMLYPLVIITRELGIFGTLTGVVFIHTIFGMPILTLLFRNYFAGLPPELFKAARVDGAGFWRIFFQIMLPMSLPIFVVAIILQVTGIWNDFLFGVVFAGTKNFPMTVQLNNIVNSMQGVKEYNVNMAATILTGAVPLLVYFLSGRYFVRGIAAGAVKG</sequence>
<evidence type="ECO:0000256" key="4">
    <source>
        <dbReference type="ARBA" id="ARBA00023136"/>
    </source>
</evidence>
<feature type="transmembrane region" description="Helical" evidence="5">
    <location>
        <begin position="41"/>
        <end position="61"/>
    </location>
</feature>
<organism evidence="8 9">
    <name type="scientific">Brucella intermedia 229E</name>
    <dbReference type="NCBI Taxonomy" id="1337887"/>
    <lineage>
        <taxon>Bacteria</taxon>
        <taxon>Pseudomonadati</taxon>
        <taxon>Pseudomonadota</taxon>
        <taxon>Alphaproteobacteria</taxon>
        <taxon>Hyphomicrobiales</taxon>
        <taxon>Brucellaceae</taxon>
        <taxon>Brucella/Ochrobactrum group</taxon>
        <taxon>Brucella</taxon>
    </lineage>
</organism>
<feature type="transmembrane region" description="Helical" evidence="5">
    <location>
        <begin position="287"/>
        <end position="305"/>
    </location>
</feature>
<comment type="caution">
    <text evidence="8">The sequence shown here is derived from an EMBL/GenBank/DDBJ whole genome shotgun (WGS) entry which is preliminary data.</text>
</comment>
<dbReference type="PANTHER" id="PTHR43879:SF1">
    <property type="entry name" value="GLUCOSE IMPORT SYSTEM PERMEASE PROTEIN GLCU"/>
    <property type="match status" value="1"/>
</dbReference>